<dbReference type="AlphaFoldDB" id="A0A095ZPT6"/>
<dbReference type="InterPro" id="IPR001173">
    <property type="entry name" value="Glyco_trans_2-like"/>
</dbReference>
<dbReference type="PANTHER" id="PTHR43685:SF2">
    <property type="entry name" value="GLYCOSYLTRANSFERASE 2-LIKE DOMAIN-CONTAINING PROTEIN"/>
    <property type="match status" value="1"/>
</dbReference>
<comment type="caution">
    <text evidence="2">The sequence shown here is derived from an EMBL/GenBank/DDBJ whole genome shotgun (WGS) entry which is preliminary data.</text>
</comment>
<dbReference type="OrthoDB" id="761861at2"/>
<protein>
    <submittedName>
        <fullName evidence="2">Glycosyl transferase family 2</fullName>
    </submittedName>
</protein>
<name>A0A095ZPT6_9BACT</name>
<dbReference type="InterPro" id="IPR029044">
    <property type="entry name" value="Nucleotide-diphossugar_trans"/>
</dbReference>
<sequence>MNRSELSILIPTYNDCCVDLVKALACQAANIPKLHYEIIVVDDGSTHMETRLQATEINALYNCRFISRSINVGRAKIRNILTVMARHHWLLFLDSDMKITRDDFILQYLQADRHAMVIYGGNCVQRPLKPADGTLKYRYEAAAEDSHSAAERNKSPYQQFNTSNFLVAKSVMEAHPFDDRIQTYGYEDVMFGKSLEAAGILIYHIDNPVGFQQFESNVSFLAKTEEAMYTLNLYHEELKGYSKVLDTYQKLRLLGLARLLRWLFHAAQTKMRANLLGIHPSLFIYKCYKLGLYASIAHGMHRDKKEIKD</sequence>
<feature type="domain" description="Glycosyltransferase 2-like" evidence="1">
    <location>
        <begin position="7"/>
        <end position="144"/>
    </location>
</feature>
<dbReference type="PANTHER" id="PTHR43685">
    <property type="entry name" value="GLYCOSYLTRANSFERASE"/>
    <property type="match status" value="1"/>
</dbReference>
<dbReference type="SUPFAM" id="SSF53448">
    <property type="entry name" value="Nucleotide-diphospho-sugar transferases"/>
    <property type="match status" value="1"/>
</dbReference>
<keyword evidence="2" id="KW-0808">Transferase</keyword>
<evidence type="ECO:0000313" key="3">
    <source>
        <dbReference type="Proteomes" id="UP000029556"/>
    </source>
</evidence>
<organism evidence="2 3">
    <name type="scientific">Hoylesella buccalis DNF00853</name>
    <dbReference type="NCBI Taxonomy" id="1401074"/>
    <lineage>
        <taxon>Bacteria</taxon>
        <taxon>Pseudomonadati</taxon>
        <taxon>Bacteroidota</taxon>
        <taxon>Bacteroidia</taxon>
        <taxon>Bacteroidales</taxon>
        <taxon>Prevotellaceae</taxon>
        <taxon>Hoylesella</taxon>
    </lineage>
</organism>
<dbReference type="CDD" id="cd00761">
    <property type="entry name" value="Glyco_tranf_GTA_type"/>
    <property type="match status" value="1"/>
</dbReference>
<dbReference type="InterPro" id="IPR050834">
    <property type="entry name" value="Glycosyltransf_2"/>
</dbReference>
<dbReference type="Gene3D" id="3.90.550.10">
    <property type="entry name" value="Spore Coat Polysaccharide Biosynthesis Protein SpsA, Chain A"/>
    <property type="match status" value="1"/>
</dbReference>
<gene>
    <name evidence="2" type="ORF">HMPREF2137_01615</name>
</gene>
<dbReference type="RefSeq" id="WP_036871675.1">
    <property type="nucleotide sequence ID" value="NZ_JRNN01000025.1"/>
</dbReference>
<dbReference type="EMBL" id="JRNN01000025">
    <property type="protein sequence ID" value="KGF36718.1"/>
    <property type="molecule type" value="Genomic_DNA"/>
</dbReference>
<dbReference type="Pfam" id="PF00535">
    <property type="entry name" value="Glycos_transf_2"/>
    <property type="match status" value="1"/>
</dbReference>
<evidence type="ECO:0000313" key="2">
    <source>
        <dbReference type="EMBL" id="KGF36718.1"/>
    </source>
</evidence>
<dbReference type="Proteomes" id="UP000029556">
    <property type="component" value="Unassembled WGS sequence"/>
</dbReference>
<proteinExistence type="predicted"/>
<dbReference type="GO" id="GO:0016740">
    <property type="term" value="F:transferase activity"/>
    <property type="evidence" value="ECO:0007669"/>
    <property type="project" value="UniProtKB-KW"/>
</dbReference>
<evidence type="ECO:0000259" key="1">
    <source>
        <dbReference type="Pfam" id="PF00535"/>
    </source>
</evidence>
<accession>A0A095ZPT6</accession>
<reference evidence="2 3" key="1">
    <citation type="submission" date="2014-07" db="EMBL/GenBank/DDBJ databases">
        <authorList>
            <person name="McCorrison J."/>
            <person name="Sanka R."/>
            <person name="Torralba M."/>
            <person name="Gillis M."/>
            <person name="Haft D.H."/>
            <person name="Methe B."/>
            <person name="Sutton G."/>
            <person name="Nelson K.E."/>
        </authorList>
    </citation>
    <scope>NUCLEOTIDE SEQUENCE [LARGE SCALE GENOMIC DNA]</scope>
    <source>
        <strain evidence="2 3">DNF00853</strain>
    </source>
</reference>